<gene>
    <name evidence="9" type="ORF">CASFOL_031252</name>
</gene>
<dbReference type="AlphaFoldDB" id="A0ABD3C4S4"/>
<dbReference type="InterPro" id="IPR001841">
    <property type="entry name" value="Znf_RING"/>
</dbReference>
<keyword evidence="4 6" id="KW-0833">Ubl conjugation pathway</keyword>
<sequence length="374" mass="41464">MDMDDDEIMEVNLTGLDLNQEPTDQPIHRVARYGSLLNELETAHGRIEERIRQLEAVTARSRQRQRWRQSRNAMEITYSSGVDDGLRSLVDLNATNTSPVALGCKRDSSHLVAKALEMDSVIKKAEKEGGASFYDCNICLELAKDPILTCCGHLFCWPCFYQVPHIDSSNKECPVCKGEVSESAVIPIYGNGDSEAVSVTELGLKIPPRPKASRVESVRQQRVTQDLSQVPVSEAIRRIRIQIDDISAVADNQTLQHTGSRQSDPAESAGDHRVRIHQVSRVLSESAASLSSLSSALSNAERLVEDLESVINNRVLQGGTRALPVDVRPQQTIDVSGLPVGPSSSSSVRRRNVMSRNLDLDNRDPRQPRRRRLN</sequence>
<comment type="catalytic activity">
    <reaction evidence="1 6">
        <text>S-ubiquitinyl-[E2 ubiquitin-conjugating enzyme]-L-cysteine + [acceptor protein]-L-lysine = [E2 ubiquitin-conjugating enzyme]-L-cysteine + N(6)-ubiquitinyl-[acceptor protein]-L-lysine.</text>
        <dbReference type="EC" id="2.3.2.27"/>
    </reaction>
</comment>
<dbReference type="GO" id="GO:0061630">
    <property type="term" value="F:ubiquitin protein ligase activity"/>
    <property type="evidence" value="ECO:0007669"/>
    <property type="project" value="UniProtKB-UniRule"/>
</dbReference>
<keyword evidence="10" id="KW-1185">Reference proteome</keyword>
<comment type="subcellular location">
    <subcellularLocation>
        <location evidence="6">Endoplasmic reticulum membrane</location>
        <topology evidence="6">Single-pass type IV membrane protein</topology>
    </subcellularLocation>
</comment>
<comment type="function">
    <text evidence="6">E3 ubiquitin-protein ligase.</text>
</comment>
<organism evidence="9 10">
    <name type="scientific">Castilleja foliolosa</name>
    <dbReference type="NCBI Taxonomy" id="1961234"/>
    <lineage>
        <taxon>Eukaryota</taxon>
        <taxon>Viridiplantae</taxon>
        <taxon>Streptophyta</taxon>
        <taxon>Embryophyta</taxon>
        <taxon>Tracheophyta</taxon>
        <taxon>Spermatophyta</taxon>
        <taxon>Magnoliopsida</taxon>
        <taxon>eudicotyledons</taxon>
        <taxon>Gunneridae</taxon>
        <taxon>Pentapetalae</taxon>
        <taxon>asterids</taxon>
        <taxon>lamiids</taxon>
        <taxon>Lamiales</taxon>
        <taxon>Orobanchaceae</taxon>
        <taxon>Pedicularideae</taxon>
        <taxon>Castillejinae</taxon>
        <taxon>Castilleja</taxon>
    </lineage>
</organism>
<feature type="compositionally biased region" description="Basic and acidic residues" evidence="7">
    <location>
        <begin position="358"/>
        <end position="367"/>
    </location>
</feature>
<evidence type="ECO:0000313" key="9">
    <source>
        <dbReference type="EMBL" id="KAL3624584.1"/>
    </source>
</evidence>
<keyword evidence="6" id="KW-0256">Endoplasmic reticulum</keyword>
<comment type="pathway">
    <text evidence="2 6">Protein modification; protein ubiquitination.</text>
</comment>
<evidence type="ECO:0000256" key="1">
    <source>
        <dbReference type="ARBA" id="ARBA00000900"/>
    </source>
</evidence>
<evidence type="ECO:0000259" key="8">
    <source>
        <dbReference type="PROSITE" id="PS50089"/>
    </source>
</evidence>
<evidence type="ECO:0000256" key="5">
    <source>
        <dbReference type="PROSITE-ProRule" id="PRU00175"/>
    </source>
</evidence>
<evidence type="ECO:0000256" key="4">
    <source>
        <dbReference type="ARBA" id="ARBA00022786"/>
    </source>
</evidence>
<evidence type="ECO:0000256" key="3">
    <source>
        <dbReference type="ARBA" id="ARBA00022679"/>
    </source>
</evidence>
<dbReference type="GO" id="GO:0005789">
    <property type="term" value="C:endoplasmic reticulum membrane"/>
    <property type="evidence" value="ECO:0007669"/>
    <property type="project" value="UniProtKB-SubCell"/>
</dbReference>
<dbReference type="EMBL" id="JAVIJP010000053">
    <property type="protein sequence ID" value="KAL3624584.1"/>
    <property type="molecule type" value="Genomic_DNA"/>
</dbReference>
<evidence type="ECO:0000313" key="10">
    <source>
        <dbReference type="Proteomes" id="UP001632038"/>
    </source>
</evidence>
<dbReference type="SUPFAM" id="SSF57850">
    <property type="entry name" value="RING/U-box"/>
    <property type="match status" value="1"/>
</dbReference>
<comment type="domain">
    <text evidence="6">The RING-type zinc finger domain is responsible for E3 ligase activity.</text>
</comment>
<dbReference type="GO" id="GO:0008270">
    <property type="term" value="F:zinc ion binding"/>
    <property type="evidence" value="ECO:0007669"/>
    <property type="project" value="UniProtKB-KW"/>
</dbReference>
<protein>
    <recommendedName>
        <fullName evidence="6">E3 ubiquitin-protein ligase RMA</fullName>
        <ecNumber evidence="6">2.3.2.27</ecNumber>
    </recommendedName>
    <alternativeName>
        <fullName evidence="6">Protein RING membrane-anchor</fullName>
    </alternativeName>
    <alternativeName>
        <fullName evidence="6">RING-type E3 ubiquitin transferase RMA</fullName>
    </alternativeName>
</protein>
<keyword evidence="5 6" id="KW-0863">Zinc-finger</keyword>
<feature type="compositionally biased region" description="Polar residues" evidence="7">
    <location>
        <begin position="252"/>
        <end position="265"/>
    </location>
</feature>
<dbReference type="Gene3D" id="3.30.40.10">
    <property type="entry name" value="Zinc/RING finger domain, C3HC4 (zinc finger)"/>
    <property type="match status" value="1"/>
</dbReference>
<feature type="region of interest" description="Disordered" evidence="7">
    <location>
        <begin position="252"/>
        <end position="272"/>
    </location>
</feature>
<dbReference type="InterPro" id="IPR045103">
    <property type="entry name" value="RNF5/RNF185-like"/>
</dbReference>
<accession>A0ABD3C4S4</accession>
<dbReference type="Pfam" id="PF14634">
    <property type="entry name" value="zf-RING_5"/>
    <property type="match status" value="1"/>
</dbReference>
<evidence type="ECO:0000256" key="7">
    <source>
        <dbReference type="SAM" id="MobiDB-lite"/>
    </source>
</evidence>
<keyword evidence="3 6" id="KW-0808">Transferase</keyword>
<feature type="domain" description="RING-type" evidence="8">
    <location>
        <begin position="136"/>
        <end position="177"/>
    </location>
</feature>
<dbReference type="EC" id="2.3.2.27" evidence="6"/>
<dbReference type="SMART" id="SM00184">
    <property type="entry name" value="RING"/>
    <property type="match status" value="1"/>
</dbReference>
<name>A0ABD3C4S4_9LAMI</name>
<dbReference type="PANTHER" id="PTHR12313">
    <property type="entry name" value="E3 UBIQUITIN-PROTEIN LIGASE RNF5-RELATED"/>
    <property type="match status" value="1"/>
</dbReference>
<feature type="region of interest" description="Disordered" evidence="7">
    <location>
        <begin position="333"/>
        <end position="374"/>
    </location>
</feature>
<evidence type="ECO:0000256" key="2">
    <source>
        <dbReference type="ARBA" id="ARBA00004906"/>
    </source>
</evidence>
<evidence type="ECO:0000256" key="6">
    <source>
        <dbReference type="RuleBase" id="RU369090"/>
    </source>
</evidence>
<dbReference type="GO" id="GO:0006511">
    <property type="term" value="P:ubiquitin-dependent protein catabolic process"/>
    <property type="evidence" value="ECO:0007669"/>
    <property type="project" value="UniProtKB-UniRule"/>
</dbReference>
<dbReference type="Proteomes" id="UP001632038">
    <property type="component" value="Unassembled WGS sequence"/>
</dbReference>
<feature type="compositionally biased region" description="Low complexity" evidence="7">
    <location>
        <begin position="335"/>
        <end position="347"/>
    </location>
</feature>
<proteinExistence type="predicted"/>
<dbReference type="InterPro" id="IPR013083">
    <property type="entry name" value="Znf_RING/FYVE/PHD"/>
</dbReference>
<dbReference type="PROSITE" id="PS50089">
    <property type="entry name" value="ZF_RING_2"/>
    <property type="match status" value="1"/>
</dbReference>
<reference evidence="10" key="1">
    <citation type="journal article" date="2024" name="IScience">
        <title>Strigolactones Initiate the Formation of Haustorium-like Structures in Castilleja.</title>
        <authorList>
            <person name="Buerger M."/>
            <person name="Peterson D."/>
            <person name="Chory J."/>
        </authorList>
    </citation>
    <scope>NUCLEOTIDE SEQUENCE [LARGE SCALE GENOMIC DNA]</scope>
</reference>
<keyword evidence="6" id="KW-0862">Zinc</keyword>
<keyword evidence="6" id="KW-0479">Metal-binding</keyword>
<comment type="caution">
    <text evidence="9">The sequence shown here is derived from an EMBL/GenBank/DDBJ whole genome shotgun (WGS) entry which is preliminary data.</text>
</comment>